<evidence type="ECO:0000259" key="2">
    <source>
        <dbReference type="Pfam" id="PF20148"/>
    </source>
</evidence>
<proteinExistence type="predicted"/>
<evidence type="ECO:0000256" key="1">
    <source>
        <dbReference type="ARBA" id="ARBA00022737"/>
    </source>
</evidence>
<gene>
    <name evidence="4" type="ordered locus">Metme_1435</name>
</gene>
<dbReference type="eggNOG" id="COG3209">
    <property type="taxonomic scope" value="Bacteria"/>
</dbReference>
<dbReference type="OrthoDB" id="5573232at2"/>
<dbReference type="InterPro" id="IPR031325">
    <property type="entry name" value="RHS_repeat"/>
</dbReference>
<feature type="domain" description="Teneurin-like YD-shell" evidence="3">
    <location>
        <begin position="877"/>
        <end position="1025"/>
    </location>
</feature>
<dbReference type="STRING" id="857087.Metme_1435"/>
<dbReference type="PANTHER" id="PTHR32305">
    <property type="match status" value="1"/>
</dbReference>
<dbReference type="InterPro" id="IPR050708">
    <property type="entry name" value="T6SS_VgrG/RHS"/>
</dbReference>
<reference evidence="4 5" key="1">
    <citation type="journal article" date="2011" name="J. Bacteriol.">
        <title>Complete Genome Sequence of the Aerobic Marine Methanotroph Methylomonas methanica MC09.</title>
        <authorList>
            <person name="Boden R."/>
            <person name="Cunliffe M."/>
            <person name="Scanlan J."/>
            <person name="Moussard H."/>
            <person name="Kits K.D."/>
            <person name="Klotz M.G."/>
            <person name="Jetten M.S."/>
            <person name="Vuilleumier S."/>
            <person name="Han J."/>
            <person name="Peters L."/>
            <person name="Mikhailova N."/>
            <person name="Teshima H."/>
            <person name="Tapia R."/>
            <person name="Kyrpides N."/>
            <person name="Ivanova N."/>
            <person name="Pagani I."/>
            <person name="Cheng J.F."/>
            <person name="Goodwin L."/>
            <person name="Han C."/>
            <person name="Hauser L."/>
            <person name="Land M.L."/>
            <person name="Lapidus A."/>
            <person name="Lucas S."/>
            <person name="Pitluck S."/>
            <person name="Woyke T."/>
            <person name="Stein L."/>
            <person name="Murrell J.C."/>
        </authorList>
    </citation>
    <scope>NUCLEOTIDE SEQUENCE [LARGE SCALE GENOMIC DNA]</scope>
    <source>
        <strain evidence="4 5">MC09</strain>
    </source>
</reference>
<dbReference type="Proteomes" id="UP000008888">
    <property type="component" value="Chromosome"/>
</dbReference>
<dbReference type="InterPro" id="IPR006530">
    <property type="entry name" value="YD"/>
</dbReference>
<name>F9ZZ03_METMM</name>
<dbReference type="HOGENOM" id="CLU_257923_0_0_6"/>
<dbReference type="Pfam" id="PF20148">
    <property type="entry name" value="DUF6531"/>
    <property type="match status" value="1"/>
</dbReference>
<dbReference type="EMBL" id="CP002738">
    <property type="protein sequence ID" value="AEF99858.1"/>
    <property type="molecule type" value="Genomic_DNA"/>
</dbReference>
<accession>F9ZZ03</accession>
<dbReference type="Pfam" id="PF25023">
    <property type="entry name" value="TEN_YD-shell"/>
    <property type="match status" value="2"/>
</dbReference>
<reference key="2">
    <citation type="submission" date="2011-05" db="EMBL/GenBank/DDBJ databases">
        <title>Complete genome sequence of the aerobic marine methanotroph Methylomonas methanica MC09.</title>
        <authorList>
            <person name="Boden R."/>
            <person name="Cunliffe M."/>
            <person name="Scanlan J."/>
            <person name="Moussard H."/>
            <person name="Kits K.D."/>
            <person name="Klotz M."/>
            <person name="Jetten M."/>
            <person name="Vuilleumier S."/>
            <person name="Han J."/>
            <person name="Peters L."/>
            <person name="Mikhailova N."/>
            <person name="Teshima H."/>
            <person name="Tapia R."/>
            <person name="Kyrpides N."/>
            <person name="Ivanova N."/>
            <person name="Pagani I."/>
            <person name="Cheng J.-F."/>
            <person name="Goodwin L."/>
            <person name="Han C."/>
            <person name="Hauser L."/>
            <person name="Land M."/>
            <person name="Lapidus A."/>
            <person name="Lucas S."/>
            <person name="Pitluck S."/>
            <person name="Woyke T."/>
            <person name="Stein L.Y."/>
            <person name="Murrell C."/>
        </authorList>
    </citation>
    <scope>NUCLEOTIDE SEQUENCE</scope>
    <source>
        <strain>MC09</strain>
    </source>
</reference>
<dbReference type="NCBIfam" id="TIGR03696">
    <property type="entry name" value="Rhs_assc_core"/>
    <property type="match status" value="1"/>
</dbReference>
<protein>
    <submittedName>
        <fullName evidence="4">RHS repeat-associated core domain protein</fullName>
    </submittedName>
</protein>
<dbReference type="RefSeq" id="WP_013818117.1">
    <property type="nucleotide sequence ID" value="NC_015572.1"/>
</dbReference>
<evidence type="ECO:0000259" key="3">
    <source>
        <dbReference type="Pfam" id="PF25023"/>
    </source>
</evidence>
<dbReference type="PRINTS" id="PR00394">
    <property type="entry name" value="RHSPROTEIN"/>
</dbReference>
<reference evidence="5" key="3">
    <citation type="submission" date="2011-05" db="EMBL/GenBank/DDBJ databases">
        <title>Complete sequence of Methylomonas methanica MC09.</title>
        <authorList>
            <consortium name="US DOE Joint Genome Institute"/>
            <person name="Lucas S."/>
            <person name="Han J."/>
            <person name="Lapidus A."/>
            <person name="Cheng J.-F."/>
            <person name="Goodwin L."/>
            <person name="Pitluck S."/>
            <person name="Peters L."/>
            <person name="Mikhailova N."/>
            <person name="Teshima H."/>
            <person name="Han C."/>
            <person name="Tapia R."/>
            <person name="Land M."/>
            <person name="Hauser L."/>
            <person name="Kyrpides N."/>
            <person name="Ivanova N."/>
            <person name="Pagani I."/>
            <person name="Stein L."/>
            <person name="Woyke T."/>
        </authorList>
    </citation>
    <scope>NUCLEOTIDE SEQUENCE [LARGE SCALE GENOMIC DNA]</scope>
    <source>
        <strain evidence="5">MC09</strain>
    </source>
</reference>
<dbReference type="Gene3D" id="2.180.10.10">
    <property type="entry name" value="RHS repeat-associated core"/>
    <property type="match status" value="4"/>
</dbReference>
<dbReference type="Pfam" id="PF05593">
    <property type="entry name" value="RHS_repeat"/>
    <property type="match status" value="4"/>
</dbReference>
<dbReference type="InterPro" id="IPR022385">
    <property type="entry name" value="Rhs_assc_core"/>
</dbReference>
<keyword evidence="1" id="KW-0677">Repeat</keyword>
<dbReference type="PANTHER" id="PTHR32305:SF15">
    <property type="entry name" value="PROTEIN RHSA-RELATED"/>
    <property type="match status" value="1"/>
</dbReference>
<keyword evidence="5" id="KW-1185">Reference proteome</keyword>
<feature type="domain" description="Teneurin-like YD-shell" evidence="3">
    <location>
        <begin position="1118"/>
        <end position="1219"/>
    </location>
</feature>
<sequence length="1535" mass="167410">MDRLNDSLSHYARRWLAVLTLACLAPVEALWAGGYVDGSVTLDPADAINTGTVSVSPTFNNDQFNDKLLVGTVNNDQIRTPSTVDPVSTVTGNNYHDETDFSIRGRNALNYVFTRTYNSQPISSTKLGDLGYGWVHSYGMKLVSNDFGQCPNCTPAQASENGNGKTSSVTYTDERGGEHLYLINETTHGVTSPAGEFEALSLNSNPGLGWHTLRFRNGINYIFETSGDLLNTPGVTARLKIIGNDFGDQLTLNYDGSGRLVSIQDNLNIVGRSSVGLSFRYYANDRLQDVTDWNGRKWQFTYDAAGNHLQSVTDPLNHTRSYTYTGNHLLHEVFQPLQRENQSVKTTFNYYQNGRVFNYYNALNQTETLDYDLYRKTTRVTDPRGGTRAYAYDANGRMTKLTEPDGGILLFENQGDAMRSKKYDALGYATTYSYRNDKAFAGTSDNFGNVTREQDALNQTVDTGYGPYDQVASVKDKNGSVTTTSFYTATAGCGLNGKPQAQAVSVLNGQSNVKLRDFCWNADGTLASLTEYLEPGNTGRERVTAFSYEAGSQGLNVSDIQVTGSGQTLHTHFSYDNLGRTLTQTQYRRSSPTDATLLALTTAYEYDALDRPIKVTDPEGRIQETVYDANGQIAQEKTWYPTNIAKAGCAAPATINGTSYVICTDASHQYDAADRRIATTDVLGHTSQFAYDPAGNLTKVTDANGHVAQYEYDAMNRKTATIDGNGHRTETRYNLRGEAIAVTNANGETTKSEYDEIGRLSKVVDALGFETQYRYDANGNLTCIIDANGLSNAGDPGHQPVNTDGCTESRQYDELNRLTQSKDAQNNIAAYSYDLFGNRTRITDAEGRITTFKYDDLGRVIEIVDPLVETPTDKTQTFAYDEAGNVIETTDRKGQTTQYAYDRLNRLRQADHLADSSQETYTYDIFGDLIQSQNADVTYTYTYSSKHQLQSKTDSRASKTLSWTYDPAGNIDTKTDYQGDITTYQYDSANRLVAETNPAYLQVSYHYDGAGRLIDRILSNGAITHYGWDAASRLTQLKNTTLTGGLVNDTGYTRDRLGNILSQIETNALGQATGTTNYSYDPEYRLKTADYPGTAFDESFSYDKVGNRKTHTLNGSTQYYTVDADNRLKDIRSGSPTGTIFESYGYDDNGSLTSISGNRSLTLTWDANNRVKQINSTQYRYDPKGYRIEKTGSLTNRYYLEGEHLEAVYDGNGALRDQYLRGSVIDEVVNGYHRDANNVMVNSSYHHDALQSVLGQSAHDGQIQSTQSYTAFGGNLSGTGTSNAAQKYTGREADGESGFYYYRARYYDPIRGGFISEDPLGFNAGINFYVYVGNNPINANDPTGEVVNIALGAAIGGISSVVGTYNSNPNATYADALQAFGTGALVGGFSAAVPIGGSFAASLARNALAGAGGNFTGQGLTGGINNIKYEQVVVQGVIGALSGAVGNVVQASQALNYLRAGFNYAEGVAFGEFGGTSAAITTGVGINSLVPTTYGGIAAPSIYGGITSLNGSANGGFLIYPNKSNTNQIQRVYKK</sequence>
<dbReference type="NCBIfam" id="TIGR01643">
    <property type="entry name" value="YD_repeat_2x"/>
    <property type="match status" value="13"/>
</dbReference>
<dbReference type="InterPro" id="IPR056823">
    <property type="entry name" value="TEN-like_YD-shell"/>
</dbReference>
<dbReference type="InterPro" id="IPR045351">
    <property type="entry name" value="DUF6531"/>
</dbReference>
<feature type="domain" description="DUF6531" evidence="2">
    <location>
        <begin position="85"/>
        <end position="145"/>
    </location>
</feature>
<dbReference type="KEGG" id="mmt:Metme_1435"/>
<organism evidence="4 5">
    <name type="scientific">Methylomonas methanica (strain DSM 25384 / MC09)</name>
    <dbReference type="NCBI Taxonomy" id="857087"/>
    <lineage>
        <taxon>Bacteria</taxon>
        <taxon>Pseudomonadati</taxon>
        <taxon>Pseudomonadota</taxon>
        <taxon>Gammaproteobacteria</taxon>
        <taxon>Methylococcales</taxon>
        <taxon>Methylococcaceae</taxon>
        <taxon>Methylomonas</taxon>
    </lineage>
</organism>
<evidence type="ECO:0000313" key="4">
    <source>
        <dbReference type="EMBL" id="AEF99858.1"/>
    </source>
</evidence>
<evidence type="ECO:0000313" key="5">
    <source>
        <dbReference type="Proteomes" id="UP000008888"/>
    </source>
</evidence>